<dbReference type="Pfam" id="PF07386">
    <property type="entry name" value="DUF1499"/>
    <property type="match status" value="1"/>
</dbReference>
<evidence type="ECO:0000256" key="1">
    <source>
        <dbReference type="SAM" id="SignalP"/>
    </source>
</evidence>
<organism evidence="2 3">
    <name type="scientific">Enterovibrio qingdaonensis</name>
    <dbReference type="NCBI Taxonomy" id="2899818"/>
    <lineage>
        <taxon>Bacteria</taxon>
        <taxon>Pseudomonadati</taxon>
        <taxon>Pseudomonadota</taxon>
        <taxon>Gammaproteobacteria</taxon>
        <taxon>Vibrionales</taxon>
        <taxon>Vibrionaceae</taxon>
        <taxon>Enterovibrio</taxon>
    </lineage>
</organism>
<dbReference type="Proteomes" id="UP001149821">
    <property type="component" value="Unassembled WGS sequence"/>
</dbReference>
<dbReference type="PROSITE" id="PS51257">
    <property type="entry name" value="PROKAR_LIPOPROTEIN"/>
    <property type="match status" value="1"/>
</dbReference>
<sequence length="146" mass="16151">MKKTTQFAISSLAIMLLFGCAQGDETMTDKSMQICGDKPNCVSTLDSREDHNIAPFTLTSGDVTMLQISDVALTLPGARMAELNAEYARLESVSRIMRFIDDLELRIDGDQLIVRSESRVGYSDFGVNRKRTEALREALKTAGLIQ</sequence>
<dbReference type="PANTHER" id="PTHR34801">
    <property type="entry name" value="EXPRESSED PROTEIN"/>
    <property type="match status" value="1"/>
</dbReference>
<dbReference type="PIRSF" id="PIRSF026426">
    <property type="entry name" value="DUF1499"/>
    <property type="match status" value="1"/>
</dbReference>
<dbReference type="EMBL" id="JAJUBB010000030">
    <property type="protein sequence ID" value="MDD1784162.1"/>
    <property type="molecule type" value="Genomic_DNA"/>
</dbReference>
<name>A0ABT5QT57_9GAMM</name>
<protein>
    <submittedName>
        <fullName evidence="2">DUF1499 domain-containing protein</fullName>
    </submittedName>
</protein>
<evidence type="ECO:0000313" key="2">
    <source>
        <dbReference type="EMBL" id="MDD1784162.1"/>
    </source>
</evidence>
<evidence type="ECO:0000313" key="3">
    <source>
        <dbReference type="Proteomes" id="UP001149821"/>
    </source>
</evidence>
<dbReference type="PANTHER" id="PTHR34801:SF6">
    <property type="entry name" value="SLL1620 PROTEIN"/>
    <property type="match status" value="1"/>
</dbReference>
<proteinExistence type="predicted"/>
<gene>
    <name evidence="2" type="ORF">LRP49_23590</name>
</gene>
<feature type="chain" id="PRO_5045527066" evidence="1">
    <location>
        <begin position="24"/>
        <end position="146"/>
    </location>
</feature>
<keyword evidence="1" id="KW-0732">Signal</keyword>
<dbReference type="RefSeq" id="WP_274145906.1">
    <property type="nucleotide sequence ID" value="NZ_JAJUBB010000030.1"/>
</dbReference>
<feature type="signal peptide" evidence="1">
    <location>
        <begin position="1"/>
        <end position="23"/>
    </location>
</feature>
<dbReference type="InterPro" id="IPR010865">
    <property type="entry name" value="DUF1499"/>
</dbReference>
<accession>A0ABT5QT57</accession>
<keyword evidence="3" id="KW-1185">Reference proteome</keyword>
<comment type="caution">
    <text evidence="2">The sequence shown here is derived from an EMBL/GenBank/DDBJ whole genome shotgun (WGS) entry which is preliminary data.</text>
</comment>
<reference evidence="2" key="1">
    <citation type="submission" date="2021-12" db="EMBL/GenBank/DDBJ databases">
        <title>Enterovibrio ZSDZ35 sp. nov. and Enterovibrio ZSDZ42 sp. nov., isolated from coastal seawater in Qingdao.</title>
        <authorList>
            <person name="Zhang P."/>
        </authorList>
    </citation>
    <scope>NUCLEOTIDE SEQUENCE</scope>
    <source>
        <strain evidence="2">ZSDZ35</strain>
    </source>
</reference>